<accession>A0A0L0BR91</accession>
<dbReference type="Gene3D" id="3.40.1080.10">
    <property type="entry name" value="Glutaconate Coenzyme A-transferase"/>
    <property type="match status" value="1"/>
</dbReference>
<dbReference type="PANTHER" id="PTHR13707:SF23">
    <property type="entry name" value="SUCCINYL-COA:3-KETOACID-COENZYME A TRANSFERASE"/>
    <property type="match status" value="1"/>
</dbReference>
<evidence type="ECO:0008006" key="3">
    <source>
        <dbReference type="Google" id="ProtNLM"/>
    </source>
</evidence>
<dbReference type="SUPFAM" id="SSF100950">
    <property type="entry name" value="NagB/RpiA/CoA transferase-like"/>
    <property type="match status" value="1"/>
</dbReference>
<dbReference type="InterPro" id="IPR037171">
    <property type="entry name" value="NagB/RpiA_transferase-like"/>
</dbReference>
<sequence length="159" mass="17446">MEGGLAYISTYPSQQHQLVISFFGSDDSFAMICGCHVDLTVLGAMQVSATGGKLVRVMGGAMDLVATPGTKVVVTMEHNACDGSPKILDSCSMPLTGKNVVDLIIFKQKLRKSYKHQPIALETSFNVLDWRACSHLFIKARNMLASISDSERHWRKIVK</sequence>
<dbReference type="Proteomes" id="UP000037069">
    <property type="component" value="Unassembled WGS sequence"/>
</dbReference>
<dbReference type="STRING" id="7375.A0A0L0BR91"/>
<dbReference type="GO" id="GO:0008260">
    <property type="term" value="F:succinyl-CoA:3-oxo-acid CoA-transferase activity"/>
    <property type="evidence" value="ECO:0007669"/>
    <property type="project" value="TreeGrafter"/>
</dbReference>
<protein>
    <recommendedName>
        <fullName evidence="3">Succinyl-CoA:3-ketoacid coenzyme A transferase 1, mitochondrial</fullName>
    </recommendedName>
</protein>
<dbReference type="EMBL" id="JRES01001480">
    <property type="protein sequence ID" value="KNC22595.1"/>
    <property type="molecule type" value="Genomic_DNA"/>
</dbReference>
<evidence type="ECO:0000313" key="2">
    <source>
        <dbReference type="Proteomes" id="UP000037069"/>
    </source>
</evidence>
<dbReference type="PANTHER" id="PTHR13707">
    <property type="entry name" value="KETOACID-COENZYME A TRANSFERASE"/>
    <property type="match status" value="1"/>
</dbReference>
<organism evidence="1 2">
    <name type="scientific">Lucilia cuprina</name>
    <name type="common">Green bottle fly</name>
    <name type="synonym">Australian sheep blowfly</name>
    <dbReference type="NCBI Taxonomy" id="7375"/>
    <lineage>
        <taxon>Eukaryota</taxon>
        <taxon>Metazoa</taxon>
        <taxon>Ecdysozoa</taxon>
        <taxon>Arthropoda</taxon>
        <taxon>Hexapoda</taxon>
        <taxon>Insecta</taxon>
        <taxon>Pterygota</taxon>
        <taxon>Neoptera</taxon>
        <taxon>Endopterygota</taxon>
        <taxon>Diptera</taxon>
        <taxon>Brachycera</taxon>
        <taxon>Muscomorpha</taxon>
        <taxon>Oestroidea</taxon>
        <taxon>Calliphoridae</taxon>
        <taxon>Luciliinae</taxon>
        <taxon>Lucilia</taxon>
    </lineage>
</organism>
<proteinExistence type="predicted"/>
<reference evidence="1 2" key="1">
    <citation type="journal article" date="2015" name="Nat. Commun.">
        <title>Lucilia cuprina genome unlocks parasitic fly biology to underpin future interventions.</title>
        <authorList>
            <person name="Anstead C.A."/>
            <person name="Korhonen P.K."/>
            <person name="Young N.D."/>
            <person name="Hall R.S."/>
            <person name="Jex A.R."/>
            <person name="Murali S.C."/>
            <person name="Hughes D.S."/>
            <person name="Lee S.F."/>
            <person name="Perry T."/>
            <person name="Stroehlein A.J."/>
            <person name="Ansell B.R."/>
            <person name="Breugelmans B."/>
            <person name="Hofmann A."/>
            <person name="Qu J."/>
            <person name="Dugan S."/>
            <person name="Lee S.L."/>
            <person name="Chao H."/>
            <person name="Dinh H."/>
            <person name="Han Y."/>
            <person name="Doddapaneni H.V."/>
            <person name="Worley K.C."/>
            <person name="Muzny D.M."/>
            <person name="Ioannidis P."/>
            <person name="Waterhouse R.M."/>
            <person name="Zdobnov E.M."/>
            <person name="James P.J."/>
            <person name="Bagnall N.H."/>
            <person name="Kotze A.C."/>
            <person name="Gibbs R.A."/>
            <person name="Richards S."/>
            <person name="Batterham P."/>
            <person name="Gasser R.B."/>
        </authorList>
    </citation>
    <scope>NUCLEOTIDE SEQUENCE [LARGE SCALE GENOMIC DNA]</scope>
    <source>
        <strain evidence="1 2">LS</strain>
        <tissue evidence="1">Full body</tissue>
    </source>
</reference>
<dbReference type="GO" id="GO:0005739">
    <property type="term" value="C:mitochondrion"/>
    <property type="evidence" value="ECO:0007669"/>
    <property type="project" value="TreeGrafter"/>
</dbReference>
<dbReference type="OrthoDB" id="1933379at2759"/>
<gene>
    <name evidence="1" type="ORF">FF38_00156</name>
</gene>
<evidence type="ECO:0000313" key="1">
    <source>
        <dbReference type="EMBL" id="KNC22595.1"/>
    </source>
</evidence>
<keyword evidence="2" id="KW-1185">Reference proteome</keyword>
<dbReference type="Pfam" id="PF01144">
    <property type="entry name" value="CoA_trans"/>
    <property type="match status" value="1"/>
</dbReference>
<name>A0A0L0BR91_LUCCU</name>
<comment type="caution">
    <text evidence="1">The sequence shown here is derived from an EMBL/GenBank/DDBJ whole genome shotgun (WGS) entry which is preliminary data.</text>
</comment>
<dbReference type="InterPro" id="IPR004165">
    <property type="entry name" value="CoA_trans_fam_I"/>
</dbReference>
<dbReference type="AlphaFoldDB" id="A0A0L0BR91"/>